<evidence type="ECO:0000313" key="1">
    <source>
        <dbReference type="EMBL" id="RXH90919.1"/>
    </source>
</evidence>
<evidence type="ECO:0000313" key="2">
    <source>
        <dbReference type="Proteomes" id="UP000290289"/>
    </source>
</evidence>
<sequence>MINCGDLEFLLYYNCFVNNETVRDKKNNSEDDKIALETHRVTYTQTVDNHLSTESRVPKIGTSHTLAKLPKTLQILFSLNSNFGIGGSSAKAPPPIHRGRVRLLALT</sequence>
<proteinExistence type="predicted"/>
<organism evidence="1 2">
    <name type="scientific">Malus domestica</name>
    <name type="common">Apple</name>
    <name type="synonym">Pyrus malus</name>
    <dbReference type="NCBI Taxonomy" id="3750"/>
    <lineage>
        <taxon>Eukaryota</taxon>
        <taxon>Viridiplantae</taxon>
        <taxon>Streptophyta</taxon>
        <taxon>Embryophyta</taxon>
        <taxon>Tracheophyta</taxon>
        <taxon>Spermatophyta</taxon>
        <taxon>Magnoliopsida</taxon>
        <taxon>eudicotyledons</taxon>
        <taxon>Gunneridae</taxon>
        <taxon>Pentapetalae</taxon>
        <taxon>rosids</taxon>
        <taxon>fabids</taxon>
        <taxon>Rosales</taxon>
        <taxon>Rosaceae</taxon>
        <taxon>Amygdaloideae</taxon>
        <taxon>Maleae</taxon>
        <taxon>Malus</taxon>
    </lineage>
</organism>
<gene>
    <name evidence="1" type="ORF">DVH24_006864</name>
</gene>
<name>A0A498J564_MALDO</name>
<comment type="caution">
    <text evidence="1">The sequence shown here is derived from an EMBL/GenBank/DDBJ whole genome shotgun (WGS) entry which is preliminary data.</text>
</comment>
<reference evidence="1 2" key="1">
    <citation type="submission" date="2018-10" db="EMBL/GenBank/DDBJ databases">
        <title>A high-quality apple genome assembly.</title>
        <authorList>
            <person name="Hu J."/>
        </authorList>
    </citation>
    <scope>NUCLEOTIDE SEQUENCE [LARGE SCALE GENOMIC DNA]</scope>
    <source>
        <strain evidence="2">cv. HFTH1</strain>
        <tissue evidence="1">Young leaf</tissue>
    </source>
</reference>
<accession>A0A498J564</accession>
<dbReference type="AlphaFoldDB" id="A0A498J564"/>
<dbReference type="EMBL" id="RDQH01000334">
    <property type="protein sequence ID" value="RXH90919.1"/>
    <property type="molecule type" value="Genomic_DNA"/>
</dbReference>
<keyword evidence="2" id="KW-1185">Reference proteome</keyword>
<protein>
    <submittedName>
        <fullName evidence="1">Uncharacterized protein</fullName>
    </submittedName>
</protein>
<dbReference type="Proteomes" id="UP000290289">
    <property type="component" value="Chromosome 8"/>
</dbReference>